<feature type="compositionally biased region" description="Polar residues" evidence="7">
    <location>
        <begin position="273"/>
        <end position="283"/>
    </location>
</feature>
<gene>
    <name evidence="11" type="ORF">HMPREF0620_1412</name>
</gene>
<dbReference type="InterPro" id="IPR023408">
    <property type="entry name" value="MscS_beta-dom_sf"/>
</dbReference>
<dbReference type="PANTHER" id="PTHR30221">
    <property type="entry name" value="SMALL-CONDUCTANCE MECHANOSENSITIVE CHANNEL"/>
    <property type="match status" value="1"/>
</dbReference>
<keyword evidence="6 8" id="KW-0472">Membrane</keyword>
<organism evidence="11 12">
    <name type="scientific">Parascardovia denticolens DSM 10105 = JCM 12538</name>
    <dbReference type="NCBI Taxonomy" id="864564"/>
    <lineage>
        <taxon>Bacteria</taxon>
        <taxon>Bacillati</taxon>
        <taxon>Actinomycetota</taxon>
        <taxon>Actinomycetes</taxon>
        <taxon>Bifidobacteriales</taxon>
        <taxon>Bifidobacteriaceae</taxon>
        <taxon>Parascardovia</taxon>
    </lineage>
</organism>
<dbReference type="GO" id="GO:0005886">
    <property type="term" value="C:plasma membrane"/>
    <property type="evidence" value="ECO:0007669"/>
    <property type="project" value="UniProtKB-SubCell"/>
</dbReference>
<evidence type="ECO:0000256" key="2">
    <source>
        <dbReference type="ARBA" id="ARBA00008017"/>
    </source>
</evidence>
<evidence type="ECO:0000259" key="9">
    <source>
        <dbReference type="Pfam" id="PF00924"/>
    </source>
</evidence>
<feature type="domain" description="Mechanosensitive ion channel MscS" evidence="9">
    <location>
        <begin position="100"/>
        <end position="162"/>
    </location>
</feature>
<dbReference type="InterPro" id="IPR010920">
    <property type="entry name" value="LSM_dom_sf"/>
</dbReference>
<evidence type="ECO:0000313" key="11">
    <source>
        <dbReference type="EMBL" id="EFT82727.1"/>
    </source>
</evidence>
<keyword evidence="12" id="KW-1185">Reference proteome</keyword>
<dbReference type="KEGG" id="pdo:PSDT_0262"/>
<dbReference type="AlphaFoldDB" id="E6K1T9"/>
<evidence type="ECO:0000256" key="4">
    <source>
        <dbReference type="ARBA" id="ARBA00022692"/>
    </source>
</evidence>
<reference evidence="11 12" key="1">
    <citation type="submission" date="2010-12" db="EMBL/GenBank/DDBJ databases">
        <authorList>
            <person name="Muzny D."/>
            <person name="Qin X."/>
            <person name="Buhay C."/>
            <person name="Dugan-Rocha S."/>
            <person name="Ding Y."/>
            <person name="Chen G."/>
            <person name="Hawes A."/>
            <person name="Holder M."/>
            <person name="Jhangiani S."/>
            <person name="Johnson A."/>
            <person name="Khan Z."/>
            <person name="Li Z."/>
            <person name="Liu W."/>
            <person name="Liu X."/>
            <person name="Perez L."/>
            <person name="Shen H."/>
            <person name="Wang Q."/>
            <person name="Watt J."/>
            <person name="Xi L."/>
            <person name="Xin Y."/>
            <person name="Zhou J."/>
            <person name="Deng J."/>
            <person name="Jiang H."/>
            <person name="Liu Y."/>
            <person name="Qu J."/>
            <person name="Song X.-Z."/>
            <person name="Zhang L."/>
            <person name="Villasana D."/>
            <person name="Johnson A."/>
            <person name="Liu J."/>
            <person name="Liyanage D."/>
            <person name="Lorensuhewa L."/>
            <person name="Robinson T."/>
            <person name="Song A."/>
            <person name="Song B.-B."/>
            <person name="Dinh H."/>
            <person name="Thornton R."/>
            <person name="Coyle M."/>
            <person name="Francisco L."/>
            <person name="Jackson L."/>
            <person name="Javaid M."/>
            <person name="Korchina V."/>
            <person name="Kovar C."/>
            <person name="Mata R."/>
            <person name="Mathew T."/>
            <person name="Ngo R."/>
            <person name="Nguyen L."/>
            <person name="Nguyen N."/>
            <person name="Okwuonu G."/>
            <person name="Ongeri F."/>
            <person name="Pham C."/>
            <person name="Simmons D."/>
            <person name="Wilczek-Boney K."/>
            <person name="Hale W."/>
            <person name="Jakkamsetti A."/>
            <person name="Pham P."/>
            <person name="Ruth R."/>
            <person name="San Lucas F."/>
            <person name="Warren J."/>
            <person name="Zhang J."/>
            <person name="Zhao Z."/>
            <person name="Zhou C."/>
            <person name="Zhu D."/>
            <person name="Lee S."/>
            <person name="Bess C."/>
            <person name="Blankenburg K."/>
            <person name="Forbes L."/>
            <person name="Fu Q."/>
            <person name="Gubbala S."/>
            <person name="Hirani K."/>
            <person name="Jayaseelan J.C."/>
            <person name="Lara F."/>
            <person name="Munidasa M."/>
            <person name="Palculict T."/>
            <person name="Patil S."/>
            <person name="Pu L.-L."/>
            <person name="Saada N."/>
            <person name="Tang L."/>
            <person name="Weissenberger G."/>
            <person name="Zhu Y."/>
            <person name="Hemphill L."/>
            <person name="Shang Y."/>
            <person name="Youmans B."/>
            <person name="Ayvaz T."/>
            <person name="Ross M."/>
            <person name="Santibanez J."/>
            <person name="Aqrawi P."/>
            <person name="Gross S."/>
            <person name="Joshi V."/>
            <person name="Fowler G."/>
            <person name="Nazareth L."/>
            <person name="Reid J."/>
            <person name="Worley K."/>
            <person name="Petrosino J."/>
            <person name="Highlander S."/>
            <person name="Gibbs R."/>
        </authorList>
    </citation>
    <scope>NUCLEOTIDE SEQUENCE [LARGE SCALE GENOMIC DNA]</scope>
    <source>
        <strain evidence="11 12">DSM 10105</strain>
    </source>
</reference>
<evidence type="ECO:0000256" key="7">
    <source>
        <dbReference type="SAM" id="MobiDB-lite"/>
    </source>
</evidence>
<evidence type="ECO:0000256" key="3">
    <source>
        <dbReference type="ARBA" id="ARBA00022475"/>
    </source>
</evidence>
<feature type="region of interest" description="Disordered" evidence="7">
    <location>
        <begin position="347"/>
        <end position="425"/>
    </location>
</feature>
<comment type="caution">
    <text evidence="11">The sequence shown here is derived from an EMBL/GenBank/DDBJ whole genome shotgun (WGS) entry which is preliminary data.</text>
</comment>
<accession>E6K1T9</accession>
<keyword evidence="3" id="KW-1003">Cell membrane</keyword>
<feature type="transmembrane region" description="Helical" evidence="8">
    <location>
        <begin position="52"/>
        <end position="72"/>
    </location>
</feature>
<sequence>MHAFWPTLVAWIKTNSSKITYLTVTFIVAFFLIKWVTRIISGAFRKSNKTSASLFVNIIRVILWSLAVLIVLKPVFGITPSTLLTALGVGGVALSLGMQDTISNLIGGFMLMMGKVISPGDTIKINDSIGTVKDITWRHTIIRERSGNEIWIPNSVLNSTQLEKLPSANAAFTTIPFTMRGDTDVSMASKRILELVGRATANISLKKTNPSVRFTGFTPYGICGEVVLYAAHGVSFAQISDAASRAIAGENYIVQNGNEQAQPGPAPVEDNQETVTLQPLSSKSSKKGDAFGQGGLGVQDYGPLMPNGGEGVLRKEDGHVTAGGEEANGNPYVNRILKKLVSITETKEKERPAEHGNPSGLADTNPEVARQIGVKANPESVEVVPTEEFRIRRRHHHHSQGGSGQRKTGDSHGKGREITGREGRN</sequence>
<dbReference type="SUPFAM" id="SSF82861">
    <property type="entry name" value="Mechanosensitive channel protein MscS (YggB), transmembrane region"/>
    <property type="match status" value="1"/>
</dbReference>
<comment type="subcellular location">
    <subcellularLocation>
        <location evidence="1">Cell membrane</location>
        <topology evidence="1">Multi-pass membrane protein</topology>
    </subcellularLocation>
</comment>
<dbReference type="InterPro" id="IPR006685">
    <property type="entry name" value="MscS_channel_2nd"/>
</dbReference>
<dbReference type="PANTHER" id="PTHR30221:SF1">
    <property type="entry name" value="SMALL-CONDUCTANCE MECHANOSENSITIVE CHANNEL"/>
    <property type="match status" value="1"/>
</dbReference>
<dbReference type="PATRIC" id="fig|864564.6.peg.290"/>
<dbReference type="RefSeq" id="WP_006289613.1">
    <property type="nucleotide sequence ID" value="NZ_AP012333.1"/>
</dbReference>
<dbReference type="eggNOG" id="COG0668">
    <property type="taxonomic scope" value="Bacteria"/>
</dbReference>
<keyword evidence="4 8" id="KW-0812">Transmembrane</keyword>
<protein>
    <submittedName>
        <fullName evidence="11">Transporter, small conductance mechanosensitive ion channel MscS family protein</fullName>
    </submittedName>
</protein>
<dbReference type="SUPFAM" id="SSF50182">
    <property type="entry name" value="Sm-like ribonucleoproteins"/>
    <property type="match status" value="1"/>
</dbReference>
<feature type="compositionally biased region" description="Basic and acidic residues" evidence="7">
    <location>
        <begin position="407"/>
        <end position="425"/>
    </location>
</feature>
<feature type="transmembrane region" description="Helical" evidence="8">
    <location>
        <begin position="20"/>
        <end position="40"/>
    </location>
</feature>
<comment type="similarity">
    <text evidence="2">Belongs to the MscS (TC 1.A.23) family.</text>
</comment>
<dbReference type="InterPro" id="IPR049142">
    <property type="entry name" value="MS_channel_1st"/>
</dbReference>
<dbReference type="InterPro" id="IPR045275">
    <property type="entry name" value="MscS_archaea/bacteria_type"/>
</dbReference>
<evidence type="ECO:0000256" key="1">
    <source>
        <dbReference type="ARBA" id="ARBA00004651"/>
    </source>
</evidence>
<dbReference type="Pfam" id="PF00924">
    <property type="entry name" value="MS_channel_2nd"/>
    <property type="match status" value="1"/>
</dbReference>
<dbReference type="Gene3D" id="1.10.287.1260">
    <property type="match status" value="1"/>
</dbReference>
<feature type="region of interest" description="Disordered" evidence="7">
    <location>
        <begin position="257"/>
        <end position="290"/>
    </location>
</feature>
<evidence type="ECO:0000259" key="10">
    <source>
        <dbReference type="Pfam" id="PF21088"/>
    </source>
</evidence>
<proteinExistence type="inferred from homology"/>
<keyword evidence="5 8" id="KW-1133">Transmembrane helix</keyword>
<dbReference type="Proteomes" id="UP000004946">
    <property type="component" value="Chromosome"/>
</dbReference>
<feature type="domain" description="Mechanosensitive ion channel transmembrane helices 2/3" evidence="10">
    <location>
        <begin position="57"/>
        <end position="99"/>
    </location>
</feature>
<dbReference type="InterPro" id="IPR011014">
    <property type="entry name" value="MscS_channel_TM-2"/>
</dbReference>
<dbReference type="HOGENOM" id="CLU_645352_0_0_11"/>
<evidence type="ECO:0000256" key="8">
    <source>
        <dbReference type="SAM" id="Phobius"/>
    </source>
</evidence>
<name>E6K1T9_PARDN</name>
<dbReference type="GO" id="GO:0008381">
    <property type="term" value="F:mechanosensitive monoatomic ion channel activity"/>
    <property type="evidence" value="ECO:0007669"/>
    <property type="project" value="InterPro"/>
</dbReference>
<evidence type="ECO:0000313" key="12">
    <source>
        <dbReference type="Proteomes" id="UP000004946"/>
    </source>
</evidence>
<dbReference type="Pfam" id="PF21088">
    <property type="entry name" value="MS_channel_1st"/>
    <property type="match status" value="1"/>
</dbReference>
<dbReference type="Gene3D" id="2.30.30.60">
    <property type="match status" value="1"/>
</dbReference>
<evidence type="ECO:0000256" key="6">
    <source>
        <dbReference type="ARBA" id="ARBA00023136"/>
    </source>
</evidence>
<dbReference type="EMBL" id="AEON01000002">
    <property type="protein sequence ID" value="EFT82727.1"/>
    <property type="molecule type" value="Genomic_DNA"/>
</dbReference>
<evidence type="ECO:0000256" key="5">
    <source>
        <dbReference type="ARBA" id="ARBA00022989"/>
    </source>
</evidence>